<evidence type="ECO:0000313" key="1">
    <source>
        <dbReference type="EMBL" id="HGT38369.1"/>
    </source>
</evidence>
<proteinExistence type="predicted"/>
<name>A0A7C4QQ30_9PLAN</name>
<sequence length="792" mass="88640">MAIPRPSEKLRTAIAAAAESLSRSLGRIAADRPVPSPGDLYVFDVGRDDVGVEWLVVRVHPDDSEMYLVVPVDDFPLAGTPDLVLPEDRVGRPMIVRGGEADWFPRSLFTPKFRVGALPDDVLLLVRKLMADLARGRVAAPADPTVDGDPEYEDWLADVAQARENLLARAELLSVVPCPEPAATTAAVAAAEFVLAAEPGGGFFAALPQPVVAELAAVADEPLWRTNAAWCIERLRERQPELADCLWRALPRQNPGVVGLVIDIVNRESFVVPLAAERSAEWHVDPTLPFRPAATLQELLVKLLHALALPHLHGVPERFAFTLRDPLGRRSDGPSMHIAGLLAVIRRANDNPALFDRACCVLQPDGDRLVPVGSIPHKLEAFRREYGTGSLLVRSRDTTAAFDEQFETVWEVDSLGELARLLEQADLLQVFLEDQPLSRVEANTIANRVHQLEALEHRYAEALDLSLRAERAGFRPEVPNHVRRLFRQNIIDLYRHLGAYSKTAERAREEHARARTSSVQSYEEQAQADLTYAAALYDLHRFGDMHELLDPWRARLATDPLLLLPFTRVKVCNTLGRAWVALGRDGWEELFQRSEKILQELEPTDLPRTWSYLAHGYLRAGRGREAEEVLARIETHPGLDDLSRWFLRFYQADWARRQGRTWSDPEMERATLSPRVGHPFAFYFQATARQPDRPVDDAIDRFQRACAFLTQDQPDGDPQNIQRFLADCLRLAEAAWRADQTRWTQAVMALEGHLSAPGGEGLARHYAGAVPPRDSAPSRAAAEQLLNRVPYF</sequence>
<dbReference type="EMBL" id="DSVQ01000007">
    <property type="protein sequence ID" value="HGT38369.1"/>
    <property type="molecule type" value="Genomic_DNA"/>
</dbReference>
<comment type="caution">
    <text evidence="1">The sequence shown here is derived from an EMBL/GenBank/DDBJ whole genome shotgun (WGS) entry which is preliminary data.</text>
</comment>
<reference evidence="1" key="1">
    <citation type="journal article" date="2020" name="mSystems">
        <title>Genome- and Community-Level Interaction Insights into Carbon Utilization and Element Cycling Functions of Hydrothermarchaeota in Hydrothermal Sediment.</title>
        <authorList>
            <person name="Zhou Z."/>
            <person name="Liu Y."/>
            <person name="Xu W."/>
            <person name="Pan J."/>
            <person name="Luo Z.H."/>
            <person name="Li M."/>
        </authorList>
    </citation>
    <scope>NUCLEOTIDE SEQUENCE [LARGE SCALE GENOMIC DNA]</scope>
    <source>
        <strain evidence="1">SpSt-508</strain>
    </source>
</reference>
<accession>A0A7C4QQ30</accession>
<protein>
    <submittedName>
        <fullName evidence="1">Uncharacterized protein</fullName>
    </submittedName>
</protein>
<organism evidence="1">
    <name type="scientific">Schlesneria paludicola</name>
    <dbReference type="NCBI Taxonomy" id="360056"/>
    <lineage>
        <taxon>Bacteria</taxon>
        <taxon>Pseudomonadati</taxon>
        <taxon>Planctomycetota</taxon>
        <taxon>Planctomycetia</taxon>
        <taxon>Planctomycetales</taxon>
        <taxon>Planctomycetaceae</taxon>
        <taxon>Schlesneria</taxon>
    </lineage>
</organism>
<gene>
    <name evidence="1" type="ORF">ENS64_03780</name>
</gene>
<dbReference type="AlphaFoldDB" id="A0A7C4QQ30"/>